<gene>
    <name evidence="2" type="ORF">D7Z94_25295</name>
</gene>
<proteinExistence type="predicted"/>
<dbReference type="AlphaFoldDB" id="A0A3B0BRZ4"/>
<dbReference type="RefSeq" id="WP_120714461.1">
    <property type="nucleotide sequence ID" value="NZ_RBCJ01000008.1"/>
</dbReference>
<feature type="signal peptide" evidence="1">
    <location>
        <begin position="1"/>
        <end position="19"/>
    </location>
</feature>
<comment type="caution">
    <text evidence="2">The sequence shown here is derived from an EMBL/GenBank/DDBJ whole genome shotgun (WGS) entry which is preliminary data.</text>
</comment>
<evidence type="ECO:0000313" key="3">
    <source>
        <dbReference type="Proteomes" id="UP000276603"/>
    </source>
</evidence>
<keyword evidence="3" id="KW-1185">Reference proteome</keyword>
<evidence type="ECO:0000256" key="1">
    <source>
        <dbReference type="SAM" id="SignalP"/>
    </source>
</evidence>
<evidence type="ECO:0008006" key="4">
    <source>
        <dbReference type="Google" id="ProtNLM"/>
    </source>
</evidence>
<reference evidence="2 3" key="1">
    <citation type="submission" date="2018-10" db="EMBL/GenBank/DDBJ databases">
        <title>Ulvibacterium marinum gen. nov., sp. nov., a novel marine bacterium of the family Flavobacteriaceae, isolated from a culture of the green alga Ulva prolifera.</title>
        <authorList>
            <person name="Zhang Z."/>
        </authorList>
    </citation>
    <scope>NUCLEOTIDE SEQUENCE [LARGE SCALE GENOMIC DNA]</scope>
    <source>
        <strain evidence="2 3">CCMM003</strain>
    </source>
</reference>
<name>A0A3B0BRZ4_9FLAO</name>
<dbReference type="Proteomes" id="UP000276603">
    <property type="component" value="Unassembled WGS sequence"/>
</dbReference>
<dbReference type="EMBL" id="RBCJ01000008">
    <property type="protein sequence ID" value="RKN75118.1"/>
    <property type="molecule type" value="Genomic_DNA"/>
</dbReference>
<dbReference type="PROSITE" id="PS51257">
    <property type="entry name" value="PROKAR_LIPOPROTEIN"/>
    <property type="match status" value="1"/>
</dbReference>
<evidence type="ECO:0000313" key="2">
    <source>
        <dbReference type="EMBL" id="RKN75118.1"/>
    </source>
</evidence>
<protein>
    <recommendedName>
        <fullName evidence="4">YtxH domain-containing protein</fullName>
    </recommendedName>
</protein>
<accession>A0A3B0BRZ4</accession>
<keyword evidence="1" id="KW-0732">Signal</keyword>
<organism evidence="2 3">
    <name type="scientific">Ulvibacterium marinum</name>
    <dbReference type="NCBI Taxonomy" id="2419782"/>
    <lineage>
        <taxon>Bacteria</taxon>
        <taxon>Pseudomonadati</taxon>
        <taxon>Bacteroidota</taxon>
        <taxon>Flavobacteriia</taxon>
        <taxon>Flavobacteriales</taxon>
        <taxon>Flavobacteriaceae</taxon>
        <taxon>Ulvibacterium</taxon>
    </lineage>
</organism>
<sequence>MRKSMVMFLLTLATICLVAACREDKTAGEKIEDGIEEVGEGIEDGVEEVGDEVEDAVDDN</sequence>
<feature type="chain" id="PRO_5017202730" description="YtxH domain-containing protein" evidence="1">
    <location>
        <begin position="20"/>
        <end position="60"/>
    </location>
</feature>